<organism evidence="1 2">
    <name type="scientific">Vespula squamosa</name>
    <name type="common">Southern yellow jacket</name>
    <name type="synonym">Wasp</name>
    <dbReference type="NCBI Taxonomy" id="30214"/>
    <lineage>
        <taxon>Eukaryota</taxon>
        <taxon>Metazoa</taxon>
        <taxon>Ecdysozoa</taxon>
        <taxon>Arthropoda</taxon>
        <taxon>Hexapoda</taxon>
        <taxon>Insecta</taxon>
        <taxon>Pterygota</taxon>
        <taxon>Neoptera</taxon>
        <taxon>Endopterygota</taxon>
        <taxon>Hymenoptera</taxon>
        <taxon>Apocrita</taxon>
        <taxon>Aculeata</taxon>
        <taxon>Vespoidea</taxon>
        <taxon>Vespidae</taxon>
        <taxon>Vespinae</taxon>
        <taxon>Vespula</taxon>
    </lineage>
</organism>
<sequence length="206" mass="24335">MTQVQLKVGFSRVFEMSPLPIVEWIDRIDEHRTNEHFAFSETDSFEAIICISYENAIIPLEIRNEIDGNAVWKHARFCDNPSTGFWQIFKITEVHILEGSEVSNGRVAGKQSIPLSVDSSEGRASFCYVALVEVGVVVWLYRRDYYYYRYYYRYWLLVVVVRVERSSVVRYDTRQTAPSTNRIISTNRYTKRKVDFIWIFGNVRYH</sequence>
<dbReference type="Proteomes" id="UP001607302">
    <property type="component" value="Unassembled WGS sequence"/>
</dbReference>
<comment type="caution">
    <text evidence="1">The sequence shown here is derived from an EMBL/GenBank/DDBJ whole genome shotgun (WGS) entry which is preliminary data.</text>
</comment>
<evidence type="ECO:0000313" key="2">
    <source>
        <dbReference type="Proteomes" id="UP001607302"/>
    </source>
</evidence>
<keyword evidence="2" id="KW-1185">Reference proteome</keyword>
<accession>A0ABD2A9V6</accession>
<dbReference type="AlphaFoldDB" id="A0ABD2A9V6"/>
<name>A0ABD2A9V6_VESSQ</name>
<dbReference type="EMBL" id="JAUDFV010000153">
    <property type="protein sequence ID" value="KAL2717345.1"/>
    <property type="molecule type" value="Genomic_DNA"/>
</dbReference>
<proteinExistence type="predicted"/>
<gene>
    <name evidence="1" type="ORF">V1478_013045</name>
</gene>
<protein>
    <submittedName>
        <fullName evidence="1">Uncharacterized protein</fullName>
    </submittedName>
</protein>
<evidence type="ECO:0000313" key="1">
    <source>
        <dbReference type="EMBL" id="KAL2717345.1"/>
    </source>
</evidence>
<reference evidence="1 2" key="1">
    <citation type="journal article" date="2024" name="Ann. Entomol. Soc. Am.">
        <title>Genomic analyses of the southern and eastern yellowjacket wasps (Hymenoptera: Vespidae) reveal evolutionary signatures of social life.</title>
        <authorList>
            <person name="Catto M.A."/>
            <person name="Caine P.B."/>
            <person name="Orr S.E."/>
            <person name="Hunt B.G."/>
            <person name="Goodisman M.A.D."/>
        </authorList>
    </citation>
    <scope>NUCLEOTIDE SEQUENCE [LARGE SCALE GENOMIC DNA]</scope>
    <source>
        <strain evidence="1">233</strain>
        <tissue evidence="1">Head and thorax</tissue>
    </source>
</reference>